<dbReference type="InterPro" id="IPR002509">
    <property type="entry name" value="NODB_dom"/>
</dbReference>
<reference evidence="5" key="1">
    <citation type="submission" date="2015-04" db="EMBL/GenBank/DDBJ databases">
        <title>The genome sequence of the plant pathogenic Rhizarian Plasmodiophora brassicae reveals insights in its biotrophic life cycle and the origin of chitin synthesis.</title>
        <authorList>
            <person name="Schwelm A."/>
            <person name="Fogelqvist J."/>
            <person name="Knaust A."/>
            <person name="Julke S."/>
            <person name="Lilja T."/>
            <person name="Dhandapani V."/>
            <person name="Bonilla-Rosso G."/>
            <person name="Karlsson M."/>
            <person name="Shevchenko A."/>
            <person name="Choi S.R."/>
            <person name="Kim H.G."/>
            <person name="Park J.Y."/>
            <person name="Lim Y.P."/>
            <person name="Ludwig-Muller J."/>
            <person name="Dixelius C."/>
        </authorList>
    </citation>
    <scope>NUCLEOTIDE SEQUENCE</scope>
    <source>
        <tissue evidence="5">Potato root galls</tissue>
    </source>
</reference>
<organism evidence="5">
    <name type="scientific">Spongospora subterranea</name>
    <dbReference type="NCBI Taxonomy" id="70186"/>
    <lineage>
        <taxon>Eukaryota</taxon>
        <taxon>Sar</taxon>
        <taxon>Rhizaria</taxon>
        <taxon>Endomyxa</taxon>
        <taxon>Phytomyxea</taxon>
        <taxon>Plasmodiophorida</taxon>
        <taxon>Plasmodiophoridae</taxon>
        <taxon>Spongospora</taxon>
    </lineage>
</organism>
<feature type="signal peptide" evidence="3">
    <location>
        <begin position="1"/>
        <end position="20"/>
    </location>
</feature>
<name>A0A0H5RCH5_9EUKA</name>
<sequence>MVAMFAILLVCVVAFEFAIAAEVKALSSCGNRRQVVALTFDNRDIVVYDDTLMTVLREAEVKATFFEASRSTATTSDKMCSAVSKLHDEGHQIEVTTDWYTDLSNMQQTFLDEQIKQSKEFVKKCTGGQEPKYFQPPYGKLLPSQAQHISKKFGESYEIGFCLMTVIYEEFE</sequence>
<keyword evidence="2" id="KW-0378">Hydrolase</keyword>
<accession>A0A0H5RCH5</accession>
<dbReference type="PANTHER" id="PTHR10587">
    <property type="entry name" value="GLYCOSYL TRANSFERASE-RELATED"/>
    <property type="match status" value="1"/>
</dbReference>
<dbReference type="GO" id="GO:0046872">
    <property type="term" value="F:metal ion binding"/>
    <property type="evidence" value="ECO:0007669"/>
    <property type="project" value="UniProtKB-KW"/>
</dbReference>
<dbReference type="PANTHER" id="PTHR10587:SF133">
    <property type="entry name" value="CHITIN DEACETYLASE 1-RELATED"/>
    <property type="match status" value="1"/>
</dbReference>
<dbReference type="InterPro" id="IPR011330">
    <property type="entry name" value="Glyco_hydro/deAcase_b/a-brl"/>
</dbReference>
<proteinExistence type="predicted"/>
<evidence type="ECO:0000256" key="3">
    <source>
        <dbReference type="SAM" id="SignalP"/>
    </source>
</evidence>
<dbReference type="Gene3D" id="3.20.20.370">
    <property type="entry name" value="Glycoside hydrolase/deacetylase"/>
    <property type="match status" value="1"/>
</dbReference>
<evidence type="ECO:0000259" key="4">
    <source>
        <dbReference type="PROSITE" id="PS51677"/>
    </source>
</evidence>
<keyword evidence="3" id="KW-0732">Signal</keyword>
<dbReference type="GO" id="GO:0004099">
    <property type="term" value="F:chitin deacetylase activity"/>
    <property type="evidence" value="ECO:0007669"/>
    <property type="project" value="UniProtKB-ARBA"/>
</dbReference>
<dbReference type="SUPFAM" id="SSF88713">
    <property type="entry name" value="Glycoside hydrolase/deacetylase"/>
    <property type="match status" value="1"/>
</dbReference>
<protein>
    <recommendedName>
        <fullName evidence="4">NodB homology domain-containing protein</fullName>
    </recommendedName>
</protein>
<evidence type="ECO:0000256" key="1">
    <source>
        <dbReference type="ARBA" id="ARBA00022723"/>
    </source>
</evidence>
<dbReference type="PROSITE" id="PS51677">
    <property type="entry name" value="NODB"/>
    <property type="match status" value="1"/>
</dbReference>
<dbReference type="AlphaFoldDB" id="A0A0H5RCH5"/>
<dbReference type="Pfam" id="PF01522">
    <property type="entry name" value="Polysacc_deac_1"/>
    <property type="match status" value="1"/>
</dbReference>
<dbReference type="EMBL" id="HACM01011513">
    <property type="protein sequence ID" value="CRZ11955.1"/>
    <property type="molecule type" value="Transcribed_RNA"/>
</dbReference>
<dbReference type="GO" id="GO:0005975">
    <property type="term" value="P:carbohydrate metabolic process"/>
    <property type="evidence" value="ECO:0007669"/>
    <property type="project" value="InterPro"/>
</dbReference>
<dbReference type="GO" id="GO:0016020">
    <property type="term" value="C:membrane"/>
    <property type="evidence" value="ECO:0007669"/>
    <property type="project" value="TreeGrafter"/>
</dbReference>
<dbReference type="InterPro" id="IPR050248">
    <property type="entry name" value="Polysacc_deacetylase_ArnD"/>
</dbReference>
<feature type="chain" id="PRO_5005223155" description="NodB homology domain-containing protein" evidence="3">
    <location>
        <begin position="21"/>
        <end position="172"/>
    </location>
</feature>
<evidence type="ECO:0000313" key="5">
    <source>
        <dbReference type="EMBL" id="CRZ11955.1"/>
    </source>
</evidence>
<keyword evidence="1" id="KW-0479">Metal-binding</keyword>
<feature type="domain" description="NodB homology" evidence="4">
    <location>
        <begin position="34"/>
        <end position="172"/>
    </location>
</feature>
<evidence type="ECO:0000256" key="2">
    <source>
        <dbReference type="ARBA" id="ARBA00022801"/>
    </source>
</evidence>